<dbReference type="InterPro" id="IPR016156">
    <property type="entry name" value="FAD/NAD-linked_Rdtase_dimer_sf"/>
</dbReference>
<feature type="compositionally biased region" description="Pro residues" evidence="4">
    <location>
        <begin position="172"/>
        <end position="181"/>
    </location>
</feature>
<evidence type="ECO:0000313" key="7">
    <source>
        <dbReference type="EMBL" id="GHC91279.1"/>
    </source>
</evidence>
<dbReference type="PANTHER" id="PTHR43429:SF3">
    <property type="entry name" value="NITRITE REDUCTASE [NAD(P)H]"/>
    <property type="match status" value="1"/>
</dbReference>
<dbReference type="SUPFAM" id="SSF51905">
    <property type="entry name" value="FAD/NAD(P)-binding domain"/>
    <property type="match status" value="2"/>
</dbReference>
<dbReference type="Pfam" id="PF18267">
    <property type="entry name" value="Rubredoxin_C"/>
    <property type="match status" value="1"/>
</dbReference>
<dbReference type="InterPro" id="IPR036188">
    <property type="entry name" value="FAD/NAD-bd_sf"/>
</dbReference>
<evidence type="ECO:0000259" key="5">
    <source>
        <dbReference type="Pfam" id="PF07992"/>
    </source>
</evidence>
<dbReference type="EMBL" id="BMVC01000004">
    <property type="protein sequence ID" value="GHC91279.1"/>
    <property type="molecule type" value="Genomic_DNA"/>
</dbReference>
<name>A0A919C9M7_9ACTN</name>
<dbReference type="InterPro" id="IPR023753">
    <property type="entry name" value="FAD/NAD-binding_dom"/>
</dbReference>
<evidence type="ECO:0008006" key="9">
    <source>
        <dbReference type="Google" id="ProtNLM"/>
    </source>
</evidence>
<accession>A0A919C9M7</accession>
<dbReference type="InterPro" id="IPR041575">
    <property type="entry name" value="Rubredoxin_C"/>
</dbReference>
<reference evidence="7" key="1">
    <citation type="journal article" date="2014" name="Int. J. Syst. Evol. Microbiol.">
        <title>Complete genome sequence of Corynebacterium casei LMG S-19264T (=DSM 44701T), isolated from a smear-ripened cheese.</title>
        <authorList>
            <consortium name="US DOE Joint Genome Institute (JGI-PGF)"/>
            <person name="Walter F."/>
            <person name="Albersmeier A."/>
            <person name="Kalinowski J."/>
            <person name="Ruckert C."/>
        </authorList>
    </citation>
    <scope>NUCLEOTIDE SEQUENCE</scope>
    <source>
        <strain evidence="7">JCM 4637</strain>
    </source>
</reference>
<dbReference type="PANTHER" id="PTHR43429">
    <property type="entry name" value="PYRIDINE NUCLEOTIDE-DISULFIDE OXIDOREDUCTASE DOMAIN-CONTAINING"/>
    <property type="match status" value="1"/>
</dbReference>
<feature type="domain" description="FAD/NAD(P)-binding" evidence="5">
    <location>
        <begin position="7"/>
        <end position="118"/>
    </location>
</feature>
<dbReference type="Proteomes" id="UP000638353">
    <property type="component" value="Unassembled WGS sequence"/>
</dbReference>
<evidence type="ECO:0000256" key="2">
    <source>
        <dbReference type="ARBA" id="ARBA00022630"/>
    </source>
</evidence>
<dbReference type="InterPro" id="IPR050260">
    <property type="entry name" value="FAD-bd_OxRdtase"/>
</dbReference>
<protein>
    <recommendedName>
        <fullName evidence="9">NAD(P)/FAD-dependent oxidoreductase</fullName>
    </recommendedName>
</protein>
<dbReference type="AlphaFoldDB" id="A0A919C9M7"/>
<dbReference type="GO" id="GO:0016491">
    <property type="term" value="F:oxidoreductase activity"/>
    <property type="evidence" value="ECO:0007669"/>
    <property type="project" value="InterPro"/>
</dbReference>
<feature type="region of interest" description="Disordered" evidence="4">
    <location>
        <begin position="119"/>
        <end position="202"/>
    </location>
</feature>
<evidence type="ECO:0000313" key="8">
    <source>
        <dbReference type="Proteomes" id="UP000638353"/>
    </source>
</evidence>
<dbReference type="Gene3D" id="3.50.50.60">
    <property type="entry name" value="FAD/NAD(P)-binding domain"/>
    <property type="match status" value="2"/>
</dbReference>
<feature type="compositionally biased region" description="Low complexity" evidence="4">
    <location>
        <begin position="129"/>
        <end position="140"/>
    </location>
</feature>
<comment type="cofactor">
    <cofactor evidence="1">
        <name>FAD</name>
        <dbReference type="ChEBI" id="CHEBI:57692"/>
    </cofactor>
</comment>
<evidence type="ECO:0000256" key="1">
    <source>
        <dbReference type="ARBA" id="ARBA00001974"/>
    </source>
</evidence>
<evidence type="ECO:0000256" key="3">
    <source>
        <dbReference type="ARBA" id="ARBA00022827"/>
    </source>
</evidence>
<gene>
    <name evidence="7" type="ORF">GCM10010334_26160</name>
</gene>
<feature type="compositionally biased region" description="Pro residues" evidence="4">
    <location>
        <begin position="141"/>
        <end position="155"/>
    </location>
</feature>
<dbReference type="Pfam" id="PF07992">
    <property type="entry name" value="Pyr_redox_2"/>
    <property type="match status" value="2"/>
</dbReference>
<keyword evidence="3" id="KW-0274">FAD</keyword>
<evidence type="ECO:0000259" key="6">
    <source>
        <dbReference type="Pfam" id="PF18267"/>
    </source>
</evidence>
<dbReference type="Gene3D" id="3.30.390.30">
    <property type="match status" value="1"/>
</dbReference>
<comment type="caution">
    <text evidence="7">The sequence shown here is derived from an EMBL/GenBank/DDBJ whole genome shotgun (WGS) entry which is preliminary data.</text>
</comment>
<reference evidence="7" key="2">
    <citation type="submission" date="2020-09" db="EMBL/GenBank/DDBJ databases">
        <authorList>
            <person name="Sun Q."/>
            <person name="Ohkuma M."/>
        </authorList>
    </citation>
    <scope>NUCLEOTIDE SEQUENCE</scope>
    <source>
        <strain evidence="7">JCM 4637</strain>
    </source>
</reference>
<feature type="compositionally biased region" description="Low complexity" evidence="4">
    <location>
        <begin position="480"/>
        <end position="492"/>
    </location>
</feature>
<feature type="compositionally biased region" description="Gly residues" evidence="4">
    <location>
        <begin position="156"/>
        <end position="165"/>
    </location>
</feature>
<sequence length="492" mass="50235">MTAAARRIAVVGAGMAAARLAQQVLAQAPPGTLELTLYGHEPHAPYNRALLAGVLDGRYPPEALTLPTGGATVRTGTEVTGVDTTAHTLRTASGETLPYDTLVLATGANPVLPPIRNLHTAPLGPAPAPHGRAAAPLGRRPSPPPSPWAAGPPPRGGTGGQGGGPSRSRPTGTPPAQPPTPADAHEGPAHPRTAAPHADLKQGVHPFRTLSDCTRLAEATATLRAKLPTTPRAIVIGGGILGVSATRALTALGIPTELIHQAPQLMERHLDEQAGTTVRRALESMGAAVYTDNRARALLGDEAVTGVELANGHALTCDLVVLACGVRPRTGLAGAAGIEVRRGIVIDDTLATSAPDVYAIGDCTEHRGEIHGVTGPAWAQADTLAARLSGKDPNATYTGAHSTARLTAGALEIAAFGEVTDAAGDALRLADGTRGAYGSYKKLVMRGDRLVGAILVGDLAAIGELTRTYERGEPLPPRPLDLLAPLPEGAAL</sequence>
<keyword evidence="2" id="KW-0285">Flavoprotein</keyword>
<feature type="region of interest" description="Disordered" evidence="4">
    <location>
        <begin position="473"/>
        <end position="492"/>
    </location>
</feature>
<proteinExistence type="predicted"/>
<dbReference type="RefSeq" id="WP_189823725.1">
    <property type="nucleotide sequence ID" value="NZ_BMVC01000004.1"/>
</dbReference>
<dbReference type="PRINTS" id="PR00368">
    <property type="entry name" value="FADPNR"/>
</dbReference>
<organism evidence="7 8">
    <name type="scientific">Streptomyces finlayi</name>
    <dbReference type="NCBI Taxonomy" id="67296"/>
    <lineage>
        <taxon>Bacteria</taxon>
        <taxon>Bacillati</taxon>
        <taxon>Actinomycetota</taxon>
        <taxon>Actinomycetes</taxon>
        <taxon>Kitasatosporales</taxon>
        <taxon>Streptomycetaceae</taxon>
        <taxon>Streptomyces</taxon>
    </lineage>
</organism>
<feature type="domain" description="NADH-rubredoxin oxidoreductase C-terminal" evidence="6">
    <location>
        <begin position="411"/>
        <end position="468"/>
    </location>
</feature>
<feature type="domain" description="FAD/NAD(P)-binding" evidence="5">
    <location>
        <begin position="190"/>
        <end position="367"/>
    </location>
</feature>
<evidence type="ECO:0000256" key="4">
    <source>
        <dbReference type="SAM" id="MobiDB-lite"/>
    </source>
</evidence>